<evidence type="ECO:0000256" key="6">
    <source>
        <dbReference type="ARBA" id="ARBA00022692"/>
    </source>
</evidence>
<evidence type="ECO:0000259" key="10">
    <source>
        <dbReference type="PROSITE" id="PS51012"/>
    </source>
</evidence>
<dbReference type="InterPro" id="IPR013525">
    <property type="entry name" value="ABC2_TM"/>
</dbReference>
<sequence length="272" mass="31468">MNSKAAIDKGRVRHVGSHRDWENYRDLVIVLLQRELKVRYNNKLLGYLWSIANPLTSALVYFVAFGLIMRVREPNYVLVLVSGLFPWQWFSNSVGSAPNLFVGSASLIKKLNFPRNIVPLCAVLNHMIHYIASVPVIILFLYIYQQSPHWSWLYGFPILLLIQLVMVYGIALGLSSINLFFRDLERLTSIITHFLFFLTPVLYTLDRFPPQYHKLVVLMNPAAGLMVNWRQLIMEGTLNPFYVLVSMVYAALFFVIGYAVYKQLSWKFAELL</sequence>
<evidence type="ECO:0000313" key="11">
    <source>
        <dbReference type="EMBL" id="WAL60382.1"/>
    </source>
</evidence>
<dbReference type="KEGG" id="tsin:OXH18_25005"/>
<keyword evidence="4 9" id="KW-1003">Cell membrane</keyword>
<dbReference type="InterPro" id="IPR047817">
    <property type="entry name" value="ABC2_TM_bact-type"/>
</dbReference>
<comment type="similarity">
    <text evidence="2 9">Belongs to the ABC-2 integral membrane protein family.</text>
</comment>
<organism evidence="11 12">
    <name type="scientific">Thermocoleostomius sinensis A174</name>
    <dbReference type="NCBI Taxonomy" id="2016057"/>
    <lineage>
        <taxon>Bacteria</taxon>
        <taxon>Bacillati</taxon>
        <taxon>Cyanobacteriota</taxon>
        <taxon>Cyanophyceae</taxon>
        <taxon>Oculatellales</taxon>
        <taxon>Oculatellaceae</taxon>
        <taxon>Thermocoleostomius</taxon>
    </lineage>
</organism>
<keyword evidence="6 9" id="KW-0812">Transmembrane</keyword>
<dbReference type="GO" id="GO:0015920">
    <property type="term" value="P:lipopolysaccharide transport"/>
    <property type="evidence" value="ECO:0007669"/>
    <property type="project" value="TreeGrafter"/>
</dbReference>
<dbReference type="Proteomes" id="UP001163152">
    <property type="component" value="Chromosome"/>
</dbReference>
<name>A0A9E8ZCI1_9CYAN</name>
<feature type="transmembrane region" description="Helical" evidence="9">
    <location>
        <begin position="89"/>
        <end position="108"/>
    </location>
</feature>
<keyword evidence="5" id="KW-0997">Cell inner membrane</keyword>
<feature type="domain" description="ABC transmembrane type-2" evidence="10">
    <location>
        <begin position="45"/>
        <end position="264"/>
    </location>
</feature>
<evidence type="ECO:0000256" key="7">
    <source>
        <dbReference type="ARBA" id="ARBA00022989"/>
    </source>
</evidence>
<evidence type="ECO:0000256" key="5">
    <source>
        <dbReference type="ARBA" id="ARBA00022519"/>
    </source>
</evidence>
<dbReference type="GO" id="GO:0140359">
    <property type="term" value="F:ABC-type transporter activity"/>
    <property type="evidence" value="ECO:0007669"/>
    <property type="project" value="InterPro"/>
</dbReference>
<dbReference type="RefSeq" id="WP_268610270.1">
    <property type="nucleotide sequence ID" value="NZ_CP113797.1"/>
</dbReference>
<dbReference type="EMBL" id="CP113797">
    <property type="protein sequence ID" value="WAL60382.1"/>
    <property type="molecule type" value="Genomic_DNA"/>
</dbReference>
<keyword evidence="3 9" id="KW-0813">Transport</keyword>
<dbReference type="PANTHER" id="PTHR30413:SF8">
    <property type="entry name" value="TRANSPORT PERMEASE PROTEIN"/>
    <property type="match status" value="1"/>
</dbReference>
<evidence type="ECO:0000256" key="4">
    <source>
        <dbReference type="ARBA" id="ARBA00022475"/>
    </source>
</evidence>
<feature type="transmembrane region" description="Helical" evidence="9">
    <location>
        <begin position="150"/>
        <end position="175"/>
    </location>
</feature>
<evidence type="ECO:0000256" key="9">
    <source>
        <dbReference type="RuleBase" id="RU361157"/>
    </source>
</evidence>
<dbReference type="PANTHER" id="PTHR30413">
    <property type="entry name" value="INNER MEMBRANE TRANSPORT PERMEASE"/>
    <property type="match status" value="1"/>
</dbReference>
<evidence type="ECO:0000256" key="8">
    <source>
        <dbReference type="ARBA" id="ARBA00023136"/>
    </source>
</evidence>
<evidence type="ECO:0000256" key="3">
    <source>
        <dbReference type="ARBA" id="ARBA00022448"/>
    </source>
</evidence>
<keyword evidence="8 9" id="KW-0472">Membrane</keyword>
<gene>
    <name evidence="11" type="ORF">OXH18_25005</name>
</gene>
<feature type="transmembrane region" description="Helical" evidence="9">
    <location>
        <begin position="120"/>
        <end position="144"/>
    </location>
</feature>
<feature type="transmembrane region" description="Helical" evidence="9">
    <location>
        <begin position="187"/>
        <end position="205"/>
    </location>
</feature>
<accession>A0A9E8ZCI1</accession>
<evidence type="ECO:0000256" key="2">
    <source>
        <dbReference type="ARBA" id="ARBA00007783"/>
    </source>
</evidence>
<evidence type="ECO:0000256" key="1">
    <source>
        <dbReference type="ARBA" id="ARBA00004429"/>
    </source>
</evidence>
<dbReference type="PROSITE" id="PS51012">
    <property type="entry name" value="ABC_TM2"/>
    <property type="match status" value="1"/>
</dbReference>
<dbReference type="AlphaFoldDB" id="A0A9E8ZCI1"/>
<feature type="transmembrane region" description="Helical" evidence="9">
    <location>
        <begin position="44"/>
        <end position="69"/>
    </location>
</feature>
<reference evidence="11" key="1">
    <citation type="submission" date="2022-12" db="EMBL/GenBank/DDBJ databases">
        <title>Polyphasic identification of a Novel Hot-Spring Cyanobacterium Ocullathermofonsia sinensis gen nov. sp. nov. and Genomic Insights on its Adaptations to the Thermal Habitat.</title>
        <authorList>
            <person name="Daroch M."/>
            <person name="Tang J."/>
            <person name="Jiang Y."/>
        </authorList>
    </citation>
    <scope>NUCLEOTIDE SEQUENCE</scope>
    <source>
        <strain evidence="11">PKUAC-SCTA174</strain>
    </source>
</reference>
<comment type="subcellular location">
    <subcellularLocation>
        <location evidence="1">Cell inner membrane</location>
        <topology evidence="1">Multi-pass membrane protein</topology>
    </subcellularLocation>
    <subcellularLocation>
        <location evidence="9">Cell membrane</location>
        <topology evidence="9">Multi-pass membrane protein</topology>
    </subcellularLocation>
</comment>
<protein>
    <recommendedName>
        <fullName evidence="9">Transport permease protein</fullName>
    </recommendedName>
</protein>
<keyword evidence="7 9" id="KW-1133">Transmembrane helix</keyword>
<evidence type="ECO:0000313" key="12">
    <source>
        <dbReference type="Proteomes" id="UP001163152"/>
    </source>
</evidence>
<proteinExistence type="inferred from homology"/>
<dbReference type="GO" id="GO:0005886">
    <property type="term" value="C:plasma membrane"/>
    <property type="evidence" value="ECO:0007669"/>
    <property type="project" value="UniProtKB-SubCell"/>
</dbReference>
<feature type="transmembrane region" description="Helical" evidence="9">
    <location>
        <begin position="241"/>
        <end position="261"/>
    </location>
</feature>
<keyword evidence="12" id="KW-1185">Reference proteome</keyword>
<dbReference type="Pfam" id="PF01061">
    <property type="entry name" value="ABC2_membrane"/>
    <property type="match status" value="1"/>
</dbReference>